<feature type="domain" description="SusD-like N-terminal" evidence="7">
    <location>
        <begin position="96"/>
        <end position="233"/>
    </location>
</feature>
<evidence type="ECO:0000256" key="1">
    <source>
        <dbReference type="ARBA" id="ARBA00004442"/>
    </source>
</evidence>
<comment type="similarity">
    <text evidence="2">Belongs to the SusD family.</text>
</comment>
<evidence type="ECO:0000313" key="8">
    <source>
        <dbReference type="EMBL" id="SEL45008.1"/>
    </source>
</evidence>
<evidence type="ECO:0000313" key="9">
    <source>
        <dbReference type="Proteomes" id="UP000198984"/>
    </source>
</evidence>
<protein>
    <submittedName>
        <fullName evidence="8">SusD family protein</fullName>
    </submittedName>
</protein>
<dbReference type="STRING" id="573321.SAMN04488505_102296"/>
<dbReference type="Gene3D" id="1.25.40.390">
    <property type="match status" value="1"/>
</dbReference>
<sequence length="506" mass="58490">MKFKHIILLCTFLLSVSCKKLLEQEPKNSTYLEKYWKSTQDCESALAGNYALLRNALAFKYSYYMYGDAVAKNYFVIDYNGDGLEGIQNGDYTFTYNVKDLGNWTRYFKVITMSNTILAKLPQVPDASLEKDVPNAQQYKNRVLGQALFIRAFTYFTMTRIWGDVPLVTEFYENPLEAPELPRSPKADVMQQIEKDCHDAISLLNWGYADNPSGAAVTANKGSVYALLAHLYLWRGTTLNAANGGANDMKDINSADTTINTLIANGGYALTDTSNYYKTFIGKSTESIFELNMSEDQLEGSDDGIGMQFLRGDQYIKYYGDHARMAVRPEYFSRHYLKGQDVNDTLDVRYQKGFDYRDDNRPLCRKYSNVVYRNPGLKLSPYMSNNMIIFRFADIKLLQAEIAIYKQDYGKALDIINLFRTRNNTQPLTMPAPDVLMYDYILERGKEMYLEGHLFFDLIRTKTYTYIVDWLTEQRYAQEGFYWPVDPRLFRGNKFLTQTRFWVGKI</sequence>
<evidence type="ECO:0000256" key="2">
    <source>
        <dbReference type="ARBA" id="ARBA00006275"/>
    </source>
</evidence>
<evidence type="ECO:0000259" key="6">
    <source>
        <dbReference type="Pfam" id="PF07980"/>
    </source>
</evidence>
<organism evidence="8 9">
    <name type="scientific">Chitinophaga rupis</name>
    <dbReference type="NCBI Taxonomy" id="573321"/>
    <lineage>
        <taxon>Bacteria</taxon>
        <taxon>Pseudomonadati</taxon>
        <taxon>Bacteroidota</taxon>
        <taxon>Chitinophagia</taxon>
        <taxon>Chitinophagales</taxon>
        <taxon>Chitinophagaceae</taxon>
        <taxon>Chitinophaga</taxon>
    </lineage>
</organism>
<dbReference type="AlphaFoldDB" id="A0A1H7QB82"/>
<dbReference type="OrthoDB" id="926893at2"/>
<dbReference type="InterPro" id="IPR033985">
    <property type="entry name" value="SusD-like_N"/>
</dbReference>
<dbReference type="Proteomes" id="UP000198984">
    <property type="component" value="Unassembled WGS sequence"/>
</dbReference>
<keyword evidence="3" id="KW-0732">Signal</keyword>
<evidence type="ECO:0000256" key="4">
    <source>
        <dbReference type="ARBA" id="ARBA00023136"/>
    </source>
</evidence>
<feature type="domain" description="RagB/SusD" evidence="6">
    <location>
        <begin position="359"/>
        <end position="466"/>
    </location>
</feature>
<keyword evidence="9" id="KW-1185">Reference proteome</keyword>
<evidence type="ECO:0000256" key="5">
    <source>
        <dbReference type="ARBA" id="ARBA00023237"/>
    </source>
</evidence>
<dbReference type="InterPro" id="IPR011990">
    <property type="entry name" value="TPR-like_helical_dom_sf"/>
</dbReference>
<dbReference type="Pfam" id="PF14322">
    <property type="entry name" value="SusD-like_3"/>
    <property type="match status" value="1"/>
</dbReference>
<name>A0A1H7QB82_9BACT</name>
<dbReference type="InterPro" id="IPR012944">
    <property type="entry name" value="SusD_RagB_dom"/>
</dbReference>
<dbReference type="RefSeq" id="WP_143080943.1">
    <property type="nucleotide sequence ID" value="NZ_FOBB01000002.1"/>
</dbReference>
<evidence type="ECO:0000259" key="7">
    <source>
        <dbReference type="Pfam" id="PF14322"/>
    </source>
</evidence>
<keyword evidence="4" id="KW-0472">Membrane</keyword>
<accession>A0A1H7QB82</accession>
<dbReference type="Pfam" id="PF07980">
    <property type="entry name" value="SusD_RagB"/>
    <property type="match status" value="1"/>
</dbReference>
<reference evidence="8 9" key="1">
    <citation type="submission" date="2016-10" db="EMBL/GenBank/DDBJ databases">
        <authorList>
            <person name="de Groot N.N."/>
        </authorList>
    </citation>
    <scope>NUCLEOTIDE SEQUENCE [LARGE SCALE GENOMIC DNA]</scope>
    <source>
        <strain evidence="8 9">DSM 21039</strain>
    </source>
</reference>
<dbReference type="CDD" id="cd08977">
    <property type="entry name" value="SusD"/>
    <property type="match status" value="1"/>
</dbReference>
<dbReference type="EMBL" id="FOBB01000002">
    <property type="protein sequence ID" value="SEL45008.1"/>
    <property type="molecule type" value="Genomic_DNA"/>
</dbReference>
<proteinExistence type="inferred from homology"/>
<evidence type="ECO:0000256" key="3">
    <source>
        <dbReference type="ARBA" id="ARBA00022729"/>
    </source>
</evidence>
<gene>
    <name evidence="8" type="ORF">SAMN04488505_102296</name>
</gene>
<comment type="subcellular location">
    <subcellularLocation>
        <location evidence="1">Cell outer membrane</location>
    </subcellularLocation>
</comment>
<dbReference type="PROSITE" id="PS51257">
    <property type="entry name" value="PROKAR_LIPOPROTEIN"/>
    <property type="match status" value="1"/>
</dbReference>
<keyword evidence="5" id="KW-0998">Cell outer membrane</keyword>
<dbReference type="GO" id="GO:0009279">
    <property type="term" value="C:cell outer membrane"/>
    <property type="evidence" value="ECO:0007669"/>
    <property type="project" value="UniProtKB-SubCell"/>
</dbReference>
<dbReference type="SUPFAM" id="SSF48452">
    <property type="entry name" value="TPR-like"/>
    <property type="match status" value="1"/>
</dbReference>